<evidence type="ECO:0000313" key="2">
    <source>
        <dbReference type="EMBL" id="OGW95427.1"/>
    </source>
</evidence>
<dbReference type="Pfam" id="PF01894">
    <property type="entry name" value="YjbQ"/>
    <property type="match status" value="1"/>
</dbReference>
<evidence type="ECO:0000313" key="3">
    <source>
        <dbReference type="Proteomes" id="UP000178187"/>
    </source>
</evidence>
<sequence>MVKTSNFTVETRGESELDDITSYVENELRKSGLREGLATIFVSGSTAGITTVEFEPGLIKDIKRVFEKLVPEGDRYAHNDTWHDGNGHSHVRSSILKTSLSVPFQDAKLLLGTWQQIVLIDFDNRKRSRKVIAQFIGE</sequence>
<dbReference type="SUPFAM" id="SSF111038">
    <property type="entry name" value="YjbQ-like"/>
    <property type="match status" value="1"/>
</dbReference>
<dbReference type="Gene3D" id="2.60.120.460">
    <property type="entry name" value="YjbQ-like"/>
    <property type="match status" value="1"/>
</dbReference>
<name>A0A1G1KR77_9BACT</name>
<gene>
    <name evidence="2" type="ORF">A3G33_10645</name>
</gene>
<organism evidence="2 3">
    <name type="scientific">Candidatus Danuiimicrobium aquiferis</name>
    <dbReference type="NCBI Taxonomy" id="1801832"/>
    <lineage>
        <taxon>Bacteria</taxon>
        <taxon>Pseudomonadati</taxon>
        <taxon>Candidatus Omnitrophota</taxon>
        <taxon>Candidatus Danuiimicrobium</taxon>
    </lineage>
</organism>
<dbReference type="PANTHER" id="PTHR30615:SF8">
    <property type="entry name" value="UPF0047 PROTEIN C4A8.02C"/>
    <property type="match status" value="1"/>
</dbReference>
<accession>A0A1G1KR77</accession>
<comment type="caution">
    <text evidence="2">The sequence shown here is derived from an EMBL/GenBank/DDBJ whole genome shotgun (WGS) entry which is preliminary data.</text>
</comment>
<reference evidence="2 3" key="1">
    <citation type="journal article" date="2016" name="Nat. Commun.">
        <title>Thousands of microbial genomes shed light on interconnected biogeochemical processes in an aquifer system.</title>
        <authorList>
            <person name="Anantharaman K."/>
            <person name="Brown C.T."/>
            <person name="Hug L.A."/>
            <person name="Sharon I."/>
            <person name="Castelle C.J."/>
            <person name="Probst A.J."/>
            <person name="Thomas B.C."/>
            <person name="Singh A."/>
            <person name="Wilkins M.J."/>
            <person name="Karaoz U."/>
            <person name="Brodie E.L."/>
            <person name="Williams K.H."/>
            <person name="Hubbard S.S."/>
            <person name="Banfield J.F."/>
        </authorList>
    </citation>
    <scope>NUCLEOTIDE SEQUENCE [LARGE SCALE GENOMIC DNA]</scope>
</reference>
<dbReference type="Proteomes" id="UP000178187">
    <property type="component" value="Unassembled WGS sequence"/>
</dbReference>
<protein>
    <submittedName>
        <fullName evidence="2">Secondary thiamine-phosphate synthase enzyme</fullName>
    </submittedName>
</protein>
<dbReference type="InterPro" id="IPR001602">
    <property type="entry name" value="UPF0047_YjbQ-like"/>
</dbReference>
<dbReference type="PIRSF" id="PIRSF004681">
    <property type="entry name" value="UCP004681"/>
    <property type="match status" value="1"/>
</dbReference>
<evidence type="ECO:0000256" key="1">
    <source>
        <dbReference type="ARBA" id="ARBA00005534"/>
    </source>
</evidence>
<dbReference type="PANTHER" id="PTHR30615">
    <property type="entry name" value="UNCHARACTERIZED PROTEIN YJBQ-RELATED"/>
    <property type="match status" value="1"/>
</dbReference>
<comment type="similarity">
    <text evidence="1">Belongs to the UPF0047 family.</text>
</comment>
<dbReference type="InterPro" id="IPR035917">
    <property type="entry name" value="YjbQ-like_sf"/>
</dbReference>
<dbReference type="NCBIfam" id="TIGR00149">
    <property type="entry name" value="TIGR00149_YjbQ"/>
    <property type="match status" value="1"/>
</dbReference>
<dbReference type="AlphaFoldDB" id="A0A1G1KR77"/>
<proteinExistence type="inferred from homology"/>
<dbReference type="EMBL" id="MHFR01000063">
    <property type="protein sequence ID" value="OGW95427.1"/>
    <property type="molecule type" value="Genomic_DNA"/>
</dbReference>